<feature type="compositionally biased region" description="Gly residues" evidence="1">
    <location>
        <begin position="373"/>
        <end position="382"/>
    </location>
</feature>
<comment type="caution">
    <text evidence="2">The sequence shown here is derived from an EMBL/GenBank/DDBJ whole genome shotgun (WGS) entry which is preliminary data.</text>
</comment>
<dbReference type="AlphaFoldDB" id="A0A813LGC3"/>
<feature type="non-terminal residue" evidence="2">
    <location>
        <position position="1"/>
    </location>
</feature>
<evidence type="ECO:0000313" key="2">
    <source>
        <dbReference type="EMBL" id="CAE8729580.1"/>
    </source>
</evidence>
<reference evidence="2" key="1">
    <citation type="submission" date="2021-02" db="EMBL/GenBank/DDBJ databases">
        <authorList>
            <person name="Dougan E. K."/>
            <person name="Rhodes N."/>
            <person name="Thang M."/>
            <person name="Chan C."/>
        </authorList>
    </citation>
    <scope>NUCLEOTIDE SEQUENCE</scope>
</reference>
<feature type="region of interest" description="Disordered" evidence="1">
    <location>
        <begin position="346"/>
        <end position="382"/>
    </location>
</feature>
<protein>
    <submittedName>
        <fullName evidence="2">Uncharacterized protein</fullName>
    </submittedName>
</protein>
<evidence type="ECO:0000313" key="3">
    <source>
        <dbReference type="Proteomes" id="UP000626109"/>
    </source>
</evidence>
<sequence length="382" mass="42781">LLPGFADNTSKQRRRQLFMEFDPHGNGLLTQAAVVRGLFRLFPRVGGIADTRALIAVCYHVARDAIPPVVPIGLDAMDRNQFRVVLIGLRLCIKAWDVFYNQTDSADGLVRAADIQVMQPLFEELGIRMLDVVMVRLRDDFRSLDSASCGVLPFEKFIDCPLRRAVPELAQEDDEAEQQEARMMLGRTHAHLLMKAEEPKNPVKAMGGVTLSLGMRPRRPRMSVPLPAEELTMGGPGGFDGAVTRYVKDQGQGWRAQGQSQYKDDYAMPKYREMAAAQSTQKPLQSDTHQHQVHSQYVHDFGLPKYRKFPFETQGSKLLTRTNSEQKDPLHETRFNLSRFVLQKSHSSPAMPAANSVSQYNSSPTRRTRLANVGGGMMAGPM</sequence>
<proteinExistence type="predicted"/>
<dbReference type="Proteomes" id="UP000626109">
    <property type="component" value="Unassembled WGS sequence"/>
</dbReference>
<accession>A0A813LGC3</accession>
<organism evidence="2 3">
    <name type="scientific">Polarella glacialis</name>
    <name type="common">Dinoflagellate</name>
    <dbReference type="NCBI Taxonomy" id="89957"/>
    <lineage>
        <taxon>Eukaryota</taxon>
        <taxon>Sar</taxon>
        <taxon>Alveolata</taxon>
        <taxon>Dinophyceae</taxon>
        <taxon>Suessiales</taxon>
        <taxon>Suessiaceae</taxon>
        <taxon>Polarella</taxon>
    </lineage>
</organism>
<evidence type="ECO:0000256" key="1">
    <source>
        <dbReference type="SAM" id="MobiDB-lite"/>
    </source>
</evidence>
<feature type="compositionally biased region" description="Polar residues" evidence="1">
    <location>
        <begin position="355"/>
        <end position="365"/>
    </location>
</feature>
<name>A0A813LGC3_POLGL</name>
<dbReference type="EMBL" id="CAJNNW010035716">
    <property type="protein sequence ID" value="CAE8729580.1"/>
    <property type="molecule type" value="Genomic_DNA"/>
</dbReference>
<gene>
    <name evidence="2" type="ORF">PGLA2088_LOCUS45453</name>
</gene>